<gene>
    <name evidence="1" type="ORF">IYQ_20201</name>
</gene>
<dbReference type="Proteomes" id="UP000006428">
    <property type="component" value="Unassembled WGS sequence"/>
</dbReference>
<dbReference type="EMBL" id="AGVO01000079">
    <property type="protein sequence ID" value="EHI50724.1"/>
    <property type="molecule type" value="Genomic_DNA"/>
</dbReference>
<sequence>METLRPQTAIIALKQGFYVTIEAGKQAGGSNRAYASNGIQRQPQ</sequence>
<reference evidence="1 2" key="1">
    <citation type="journal article" date="2012" name="Front. Microbiol.">
        <title>Draft Genome Sequence of the Virulent Strain 01-B526 of the Fish Pathogen Aeromonas salmonicida.</title>
        <authorList>
            <person name="Charette S.J."/>
            <person name="Brochu F."/>
            <person name="Boyle B."/>
            <person name="Filion G."/>
            <person name="Tanaka K.H."/>
            <person name="Derome N."/>
        </authorList>
    </citation>
    <scope>NUCLEOTIDE SEQUENCE [LARGE SCALE GENOMIC DNA]</scope>
    <source>
        <strain evidence="1 2">01-B526</strain>
    </source>
</reference>
<proteinExistence type="predicted"/>
<keyword evidence="2" id="KW-1185">Reference proteome</keyword>
<evidence type="ECO:0000313" key="1">
    <source>
        <dbReference type="EMBL" id="EHI50724.1"/>
    </source>
</evidence>
<organism evidence="1 2">
    <name type="scientific">Aeromonas salmonicida subsp. salmonicida 01-B526</name>
    <dbReference type="NCBI Taxonomy" id="1076135"/>
    <lineage>
        <taxon>Bacteria</taxon>
        <taxon>Pseudomonadati</taxon>
        <taxon>Pseudomonadota</taxon>
        <taxon>Gammaproteobacteria</taxon>
        <taxon>Aeromonadales</taxon>
        <taxon>Aeromonadaceae</taxon>
        <taxon>Aeromonas</taxon>
    </lineage>
</organism>
<evidence type="ECO:0000313" key="2">
    <source>
        <dbReference type="Proteomes" id="UP000006428"/>
    </source>
</evidence>
<accession>A0ABN0DVR8</accession>
<name>A0ABN0DVR8_AERSS</name>
<protein>
    <submittedName>
        <fullName evidence="1">Uncharacterized protein</fullName>
    </submittedName>
</protein>
<comment type="caution">
    <text evidence="1">The sequence shown here is derived from an EMBL/GenBank/DDBJ whole genome shotgun (WGS) entry which is preliminary data.</text>
</comment>